<keyword evidence="14" id="KW-1185">Reference proteome</keyword>
<dbReference type="InterPro" id="IPR011113">
    <property type="entry name" value="Rho_RNA-bd"/>
</dbReference>
<feature type="compositionally biased region" description="Low complexity" evidence="11">
    <location>
        <begin position="74"/>
        <end position="105"/>
    </location>
</feature>
<feature type="non-terminal residue" evidence="13">
    <location>
        <position position="1"/>
    </location>
</feature>
<protein>
    <recommendedName>
        <fullName evidence="9">Transcription termination factor Rho</fullName>
        <ecNumber evidence="9">3.6.4.-</ecNumber>
    </recommendedName>
</protein>
<dbReference type="Pfam" id="PF00006">
    <property type="entry name" value="ATP-synt_ab"/>
    <property type="match status" value="1"/>
</dbReference>
<evidence type="ECO:0000313" key="13">
    <source>
        <dbReference type="EMBL" id="MFC5668213.1"/>
    </source>
</evidence>
<dbReference type="InterPro" id="IPR004665">
    <property type="entry name" value="Term_rho"/>
</dbReference>
<keyword evidence="5" id="KW-0067">ATP-binding</keyword>
<dbReference type="Pfam" id="PF07497">
    <property type="entry name" value="Rho_RNA_bind"/>
    <property type="match status" value="1"/>
</dbReference>
<dbReference type="SMART" id="SM00382">
    <property type="entry name" value="AAA"/>
    <property type="match status" value="1"/>
</dbReference>
<keyword evidence="2" id="KW-0547">Nucleotide-binding</keyword>
<feature type="compositionally biased region" description="Basic and acidic residues" evidence="11">
    <location>
        <begin position="31"/>
        <end position="44"/>
    </location>
</feature>
<dbReference type="NCBIfam" id="NF006886">
    <property type="entry name" value="PRK09376.1"/>
    <property type="match status" value="1"/>
</dbReference>
<sequence>QAEARPEGARALEGREEGRTDTRRDRRDRRDRREGGEREGRQEAVEAPAGDADSRESRRDRRNRRDRADRADRQGGQQQSTPSEAPQSRQSGGQQAQPQAQQQGGFDDDEFGDGRRGRRGRYRDRRGRGRREGFETAGPAEPQIGEDDVLIPVAGILDILDNYAFVRTSGYLPGQNDVYVSLAQVRKNGLRKGDAITGAVRQPREGERREKFNAMVRLDSVNGMDPESGRGRPEFNKLTPLYPQERLRLETDPGVLTTRIIDLVSPIGKGQRGLIVAPPKTGKTMVLQAVANAITHNNPECHLMVVLVDERPEEVTDMQRSVKGEVISSTFDRPAEDHTTVAELAIERAKRLVELGHDVVILLDSITRLGRAYNLAAPASGRILSGGVDSTALYPPKKFFGAARNIENGGSLTILATALVETGSRMDEVIFEEFKGTGNMELKLDRKLSDKRIFPAVDVDASSTRKEEILLGGEELAIVWKLRRVLHALDSQQAIELLLDKMKQTKSNAEFLMQIAKTTPGSGD</sequence>
<evidence type="ECO:0000256" key="2">
    <source>
        <dbReference type="ARBA" id="ARBA00022741"/>
    </source>
</evidence>
<dbReference type="RefSeq" id="WP_380229856.1">
    <property type="nucleotide sequence ID" value="NZ_JBHSOF010000086.1"/>
</dbReference>
<dbReference type="SUPFAM" id="SSF50249">
    <property type="entry name" value="Nucleic acid-binding proteins"/>
    <property type="match status" value="1"/>
</dbReference>
<dbReference type="HAMAP" id="MF_01884">
    <property type="entry name" value="Rho"/>
    <property type="match status" value="1"/>
</dbReference>
<keyword evidence="1" id="KW-0806">Transcription termination</keyword>
<evidence type="ECO:0000259" key="12">
    <source>
        <dbReference type="PROSITE" id="PS51856"/>
    </source>
</evidence>
<dbReference type="EMBL" id="JBHSOF010000086">
    <property type="protein sequence ID" value="MFC5668213.1"/>
    <property type="molecule type" value="Genomic_DNA"/>
</dbReference>
<keyword evidence="7" id="KW-0805">Transcription regulation</keyword>
<evidence type="ECO:0000256" key="3">
    <source>
        <dbReference type="ARBA" id="ARBA00022801"/>
    </source>
</evidence>
<feature type="compositionally biased region" description="Basic residues" evidence="11">
    <location>
        <begin position="116"/>
        <end position="129"/>
    </location>
</feature>
<dbReference type="CDD" id="cd04459">
    <property type="entry name" value="Rho_CSD"/>
    <property type="match status" value="1"/>
</dbReference>
<comment type="similarity">
    <text evidence="10">Belongs to the Rho family.</text>
</comment>
<dbReference type="InterPro" id="IPR011129">
    <property type="entry name" value="CSD"/>
</dbReference>
<proteinExistence type="inferred from homology"/>
<comment type="caution">
    <text evidence="13">The sequence shown here is derived from an EMBL/GenBank/DDBJ whole genome shotgun (WGS) entry which is preliminary data.</text>
</comment>
<dbReference type="Gene3D" id="2.40.50.140">
    <property type="entry name" value="Nucleic acid-binding proteins"/>
    <property type="match status" value="1"/>
</dbReference>
<dbReference type="PANTHER" id="PTHR46425:SF1">
    <property type="entry name" value="TRANSCRIPTION TERMINATION FACTOR RHO"/>
    <property type="match status" value="1"/>
</dbReference>
<gene>
    <name evidence="13" type="primary">rho</name>
    <name evidence="13" type="ORF">ACFP3U_35280</name>
</gene>
<dbReference type="InterPro" id="IPR000194">
    <property type="entry name" value="ATPase_F1/V1/A1_a/bsu_nucl-bd"/>
</dbReference>
<evidence type="ECO:0000256" key="7">
    <source>
        <dbReference type="ARBA" id="ARBA00023015"/>
    </source>
</evidence>
<dbReference type="Gene3D" id="3.40.50.300">
    <property type="entry name" value="P-loop containing nucleotide triphosphate hydrolases"/>
    <property type="match status" value="1"/>
</dbReference>
<dbReference type="NCBIfam" id="TIGR00767">
    <property type="entry name" value="rho"/>
    <property type="match status" value="1"/>
</dbReference>
<organism evidence="13 14">
    <name type="scientific">Kitasatospora misakiensis</name>
    <dbReference type="NCBI Taxonomy" id="67330"/>
    <lineage>
        <taxon>Bacteria</taxon>
        <taxon>Bacillati</taxon>
        <taxon>Actinomycetota</taxon>
        <taxon>Actinomycetes</taxon>
        <taxon>Kitasatosporales</taxon>
        <taxon>Streptomycetaceae</taxon>
        <taxon>Kitasatospora</taxon>
    </lineage>
</organism>
<evidence type="ECO:0000256" key="6">
    <source>
        <dbReference type="ARBA" id="ARBA00022884"/>
    </source>
</evidence>
<feature type="compositionally biased region" description="Basic and acidic residues" evidence="11">
    <location>
        <begin position="1"/>
        <end position="25"/>
    </location>
</feature>
<dbReference type="PANTHER" id="PTHR46425">
    <property type="entry name" value="TRANSCRIPTION TERMINATION FACTOR RHO"/>
    <property type="match status" value="1"/>
</dbReference>
<evidence type="ECO:0000256" key="9">
    <source>
        <dbReference type="NCBIfam" id="TIGR00767"/>
    </source>
</evidence>
<evidence type="ECO:0000256" key="11">
    <source>
        <dbReference type="SAM" id="MobiDB-lite"/>
    </source>
</evidence>
<evidence type="ECO:0000256" key="10">
    <source>
        <dbReference type="PROSITE-ProRule" id="PRU01203"/>
    </source>
</evidence>
<evidence type="ECO:0000256" key="4">
    <source>
        <dbReference type="ARBA" id="ARBA00022806"/>
    </source>
</evidence>
<feature type="region of interest" description="Disordered" evidence="11">
    <location>
        <begin position="1"/>
        <end position="143"/>
    </location>
</feature>
<feature type="domain" description="Rho RNA-BD" evidence="12">
    <location>
        <begin position="150"/>
        <end position="225"/>
    </location>
</feature>
<keyword evidence="4" id="KW-0347">Helicase</keyword>
<dbReference type="InterPro" id="IPR041703">
    <property type="entry name" value="Rho_factor_ATP-bd"/>
</dbReference>
<dbReference type="PROSITE" id="PS51856">
    <property type="entry name" value="RHO_RNA_BD"/>
    <property type="match status" value="1"/>
</dbReference>
<reference evidence="14" key="1">
    <citation type="journal article" date="2019" name="Int. J. Syst. Evol. Microbiol.">
        <title>The Global Catalogue of Microorganisms (GCM) 10K type strain sequencing project: providing services to taxonomists for standard genome sequencing and annotation.</title>
        <authorList>
            <consortium name="The Broad Institute Genomics Platform"/>
            <consortium name="The Broad Institute Genome Sequencing Center for Infectious Disease"/>
            <person name="Wu L."/>
            <person name="Ma J."/>
        </authorList>
    </citation>
    <scope>NUCLEOTIDE SEQUENCE [LARGE SCALE GENOMIC DNA]</scope>
    <source>
        <strain evidence="14">CGMCC 4.1437</strain>
    </source>
</reference>
<evidence type="ECO:0000256" key="8">
    <source>
        <dbReference type="ARBA" id="ARBA00023163"/>
    </source>
</evidence>
<dbReference type="InterPro" id="IPR027417">
    <property type="entry name" value="P-loop_NTPase"/>
</dbReference>
<name>A0ABW0XEN8_9ACTN</name>
<dbReference type="InterPro" id="IPR003593">
    <property type="entry name" value="AAA+_ATPase"/>
</dbReference>
<accession>A0ABW0XEN8</accession>
<keyword evidence="6 10" id="KW-0694">RNA-binding</keyword>
<keyword evidence="8" id="KW-0804">Transcription</keyword>
<dbReference type="CDD" id="cd01128">
    <property type="entry name" value="rho_factor_C"/>
    <property type="match status" value="1"/>
</dbReference>
<evidence type="ECO:0000256" key="1">
    <source>
        <dbReference type="ARBA" id="ARBA00022472"/>
    </source>
</evidence>
<dbReference type="Proteomes" id="UP001595975">
    <property type="component" value="Unassembled WGS sequence"/>
</dbReference>
<dbReference type="SMART" id="SM00357">
    <property type="entry name" value="CSP"/>
    <property type="match status" value="1"/>
</dbReference>
<dbReference type="SUPFAM" id="SSF52540">
    <property type="entry name" value="P-loop containing nucleoside triphosphate hydrolases"/>
    <property type="match status" value="1"/>
</dbReference>
<evidence type="ECO:0000256" key="5">
    <source>
        <dbReference type="ARBA" id="ARBA00022840"/>
    </source>
</evidence>
<dbReference type="InterPro" id="IPR012340">
    <property type="entry name" value="NA-bd_OB-fold"/>
</dbReference>
<keyword evidence="3" id="KW-0378">Hydrolase</keyword>
<dbReference type="EC" id="3.6.4.-" evidence="9"/>
<evidence type="ECO:0000313" key="14">
    <source>
        <dbReference type="Proteomes" id="UP001595975"/>
    </source>
</evidence>